<proteinExistence type="predicted"/>
<gene>
    <name evidence="1" type="ORF">JHL16_25085</name>
</gene>
<protein>
    <submittedName>
        <fullName evidence="1">PAS domain S-box protein</fullName>
    </submittedName>
</protein>
<keyword evidence="2" id="KW-1185">Reference proteome</keyword>
<reference evidence="1" key="1">
    <citation type="submission" date="2021-01" db="EMBL/GenBank/DDBJ databases">
        <authorList>
            <person name="Sun Q."/>
        </authorList>
    </citation>
    <scope>NUCLEOTIDE SEQUENCE</scope>
    <source>
        <strain evidence="1">YIM B02566</strain>
    </source>
</reference>
<name>A0ACC5RAH9_9HYPH</name>
<comment type="caution">
    <text evidence="1">The sequence shown here is derived from an EMBL/GenBank/DDBJ whole genome shotgun (WGS) entry which is preliminary data.</text>
</comment>
<organism evidence="1 2">
    <name type="scientific">Taklimakanibacter albus</name>
    <dbReference type="NCBI Taxonomy" id="2800327"/>
    <lineage>
        <taxon>Bacteria</taxon>
        <taxon>Pseudomonadati</taxon>
        <taxon>Pseudomonadota</taxon>
        <taxon>Alphaproteobacteria</taxon>
        <taxon>Hyphomicrobiales</taxon>
        <taxon>Aestuariivirgaceae</taxon>
        <taxon>Taklimakanibacter</taxon>
    </lineage>
</organism>
<sequence>MYTRRGARGLPESESPVYGLNKANYNRLCQPRSGAGMAGRQMQSSYVTFRGAAQYLCANWGAFGTNWRRWMRSQSDEASSGLISYGMIIAAVLVTALVQTLSASFLDERTQFLIYVPAVLTAAFLGGFRLGAMVTLLSLATTLDSLGETEGNDLRLLFSGLAFSIVALGLSVFGDKMHRARRETRKHNQDLTSILEIMPGAMVVLDDAGTLQKFNRAAEKLFGYSAGEVIGRRAEKLIENWQVRPCPAPADAFGSPALRYRGHGLRKDGSTFPIELVLGEWRSGSRLYFVGLAVDLTERQHTDARLAALQGELIHASRLSLMGTMASAMAHELNQPLSAITNYIKGLKHTVAREEEEELPRFTAILDKTADQALRAGQIIGRLRTLVARGESERRLETIGRLIEETSTLALPGTREHGVEMTFTHEAEGEQVLVDRIQIQQVLLNLIRNATEAMTQSERRVLAVSATLTGDSLTVRVEDTGAGIPADIASRLFTPFVTTKQDGMGIGLSISRTIIEAHGGKMWYEAAPGGGAAFSFTLPRIARDELDYAA</sequence>
<accession>A0ACC5RAH9</accession>
<evidence type="ECO:0000313" key="2">
    <source>
        <dbReference type="Proteomes" id="UP000616151"/>
    </source>
</evidence>
<evidence type="ECO:0000313" key="1">
    <source>
        <dbReference type="EMBL" id="MBK1869660.1"/>
    </source>
</evidence>
<dbReference type="EMBL" id="JAENHL010000008">
    <property type="protein sequence ID" value="MBK1869660.1"/>
    <property type="molecule type" value="Genomic_DNA"/>
</dbReference>
<dbReference type="Proteomes" id="UP000616151">
    <property type="component" value="Unassembled WGS sequence"/>
</dbReference>